<sequence length="57" mass="6314">MAEKSGYTFGADLCAPFAVTLTIDVSQVTVEQFRTDLPRIVAKLEHYLAVTRAEALR</sequence>
<gene>
    <name evidence="1" type="ORF">AW09_000133</name>
</gene>
<organism evidence="1 2">
    <name type="scientific">Candidatus Accumulibacter phosphatis</name>
    <dbReference type="NCBI Taxonomy" id="327160"/>
    <lineage>
        <taxon>Bacteria</taxon>
        <taxon>Pseudomonadati</taxon>
        <taxon>Pseudomonadota</taxon>
        <taxon>Betaproteobacteria</taxon>
        <taxon>Candidatus Accumulibacter</taxon>
    </lineage>
</organism>
<dbReference type="Proteomes" id="UP000020077">
    <property type="component" value="Unassembled WGS sequence"/>
</dbReference>
<evidence type="ECO:0000313" key="2">
    <source>
        <dbReference type="Proteomes" id="UP000020077"/>
    </source>
</evidence>
<dbReference type="AlphaFoldDB" id="A0A080MBL4"/>
<name>A0A080MBL4_9PROT</name>
<proteinExistence type="predicted"/>
<reference evidence="1 2" key="1">
    <citation type="submission" date="2014-02" db="EMBL/GenBank/DDBJ databases">
        <title>Expanding our view of genomic diversity in Candidatus Accumulibacter clades.</title>
        <authorList>
            <person name="Skennerton C.T."/>
            <person name="Barr J.J."/>
            <person name="Slater F.R."/>
            <person name="Bond P.L."/>
            <person name="Tyson G.W."/>
        </authorList>
    </citation>
    <scope>NUCLEOTIDE SEQUENCE [LARGE SCALE GENOMIC DNA]</scope>
    <source>
        <strain evidence="2">BA-91</strain>
    </source>
</reference>
<comment type="caution">
    <text evidence="1">The sequence shown here is derived from an EMBL/GenBank/DDBJ whole genome shotgun (WGS) entry which is preliminary data.</text>
</comment>
<evidence type="ECO:0000313" key="1">
    <source>
        <dbReference type="EMBL" id="KFB74544.1"/>
    </source>
</evidence>
<accession>A0A080MBL4</accession>
<dbReference type="EMBL" id="JDVG02000019">
    <property type="protein sequence ID" value="KFB74544.1"/>
    <property type="molecule type" value="Genomic_DNA"/>
</dbReference>
<protein>
    <submittedName>
        <fullName evidence="1">Uncharacterized protein</fullName>
    </submittedName>
</protein>